<evidence type="ECO:0000313" key="1">
    <source>
        <dbReference type="EMBL" id="KAB3529508.1"/>
    </source>
</evidence>
<dbReference type="EMBL" id="WBZC01000085">
    <property type="protein sequence ID" value="KAB3529508.1"/>
    <property type="molecule type" value="Genomic_DNA"/>
</dbReference>
<accession>A0A6I0EY74</accession>
<dbReference type="InterPro" id="IPR031552">
    <property type="entry name" value="ParE-like_toxin"/>
</dbReference>
<protein>
    <recommendedName>
        <fullName evidence="3">Type II toxin-antitoxin system RelE/ParE family toxin</fullName>
    </recommendedName>
</protein>
<proteinExistence type="predicted"/>
<dbReference type="Proteomes" id="UP000432715">
    <property type="component" value="Unassembled WGS sequence"/>
</dbReference>
<dbReference type="OrthoDB" id="82378at2"/>
<evidence type="ECO:0000313" key="2">
    <source>
        <dbReference type="Proteomes" id="UP000432715"/>
    </source>
</evidence>
<dbReference type="InterPro" id="IPR035093">
    <property type="entry name" value="RelE/ParE_toxin_dom_sf"/>
</dbReference>
<dbReference type="Pfam" id="PF15781">
    <property type="entry name" value="ParE-like_toxin"/>
    <property type="match status" value="1"/>
</dbReference>
<organism evidence="1 2">
    <name type="scientific">Alkaliphilus pronyensis</name>
    <dbReference type="NCBI Taxonomy" id="1482732"/>
    <lineage>
        <taxon>Bacteria</taxon>
        <taxon>Bacillati</taxon>
        <taxon>Bacillota</taxon>
        <taxon>Clostridia</taxon>
        <taxon>Peptostreptococcales</taxon>
        <taxon>Natronincolaceae</taxon>
        <taxon>Alkaliphilus</taxon>
    </lineage>
</organism>
<dbReference type="AlphaFoldDB" id="A0A6I0EY74"/>
<name>A0A6I0EY74_9FIRM</name>
<evidence type="ECO:0008006" key="3">
    <source>
        <dbReference type="Google" id="ProtNLM"/>
    </source>
</evidence>
<comment type="caution">
    <text evidence="1">The sequence shown here is derived from an EMBL/GenBank/DDBJ whole genome shotgun (WGS) entry which is preliminary data.</text>
</comment>
<dbReference type="RefSeq" id="WP_151862363.1">
    <property type="nucleotide sequence ID" value="NZ_WBZC01000085.1"/>
</dbReference>
<dbReference type="Gene3D" id="3.30.2310.20">
    <property type="entry name" value="RelE-like"/>
    <property type="match status" value="1"/>
</dbReference>
<keyword evidence="2" id="KW-1185">Reference proteome</keyword>
<reference evidence="1 2" key="1">
    <citation type="submission" date="2019-10" db="EMBL/GenBank/DDBJ databases">
        <title>Alkaliphilus serpentinus sp. nov. and Alkaliphilus pronyensis sp. nov., two novel anaerobic alkaliphilic species isolated from the serpentinized-hosted hydrothermal field of the Prony Bay (New Caledonia).</title>
        <authorList>
            <person name="Postec A."/>
        </authorList>
    </citation>
    <scope>NUCLEOTIDE SEQUENCE [LARGE SCALE GENOMIC DNA]</scope>
    <source>
        <strain evidence="1 2">LacV</strain>
    </source>
</reference>
<gene>
    <name evidence="1" type="ORF">F8154_14695</name>
</gene>
<sequence length="50" mass="6120">MCIFDLLKLEFRQQGIHYRIAYRIVKDKIQVHVLHIGTSENFYSELKRRI</sequence>